<evidence type="ECO:0000313" key="2">
    <source>
        <dbReference type="EMBL" id="VEB44785.1"/>
    </source>
</evidence>
<feature type="region of interest" description="Disordered" evidence="1">
    <location>
        <begin position="55"/>
        <end position="80"/>
    </location>
</feature>
<dbReference type="EMBL" id="LR134182">
    <property type="protein sequence ID" value="VEB44785.1"/>
    <property type="molecule type" value="Genomic_DNA"/>
</dbReference>
<sequence>MKFNKLNVKELSEATSAGEREWLGTVKGKALEDSLEIRAELPQWVIERLANRSRPRWKRWPGPDGHGAAGFARQHAENEA</sequence>
<dbReference type="AlphaFoldDB" id="A0A447TIR1"/>
<name>A0A447TIR1_CHRVL</name>
<dbReference type="Proteomes" id="UP000275777">
    <property type="component" value="Chromosome"/>
</dbReference>
<gene>
    <name evidence="2" type="ORF">NCTC9695_05289</name>
</gene>
<organism evidence="2 3">
    <name type="scientific">Chromobacterium violaceum</name>
    <dbReference type="NCBI Taxonomy" id="536"/>
    <lineage>
        <taxon>Bacteria</taxon>
        <taxon>Pseudomonadati</taxon>
        <taxon>Pseudomonadota</taxon>
        <taxon>Betaproteobacteria</taxon>
        <taxon>Neisseriales</taxon>
        <taxon>Chromobacteriaceae</taxon>
        <taxon>Chromobacterium</taxon>
    </lineage>
</organism>
<reference evidence="2 3" key="1">
    <citation type="submission" date="2018-12" db="EMBL/GenBank/DDBJ databases">
        <authorList>
            <consortium name="Pathogen Informatics"/>
        </authorList>
    </citation>
    <scope>NUCLEOTIDE SEQUENCE [LARGE SCALE GENOMIC DNA]</scope>
    <source>
        <strain evidence="2 3">NCTC9695</strain>
    </source>
</reference>
<evidence type="ECO:0000256" key="1">
    <source>
        <dbReference type="SAM" id="MobiDB-lite"/>
    </source>
</evidence>
<proteinExistence type="predicted"/>
<protein>
    <submittedName>
        <fullName evidence="2">Uncharacterized protein</fullName>
    </submittedName>
</protein>
<accession>A0A447TIR1</accession>
<evidence type="ECO:0000313" key="3">
    <source>
        <dbReference type="Proteomes" id="UP000275777"/>
    </source>
</evidence>